<dbReference type="GO" id="GO:0006383">
    <property type="term" value="P:transcription by RNA polymerase III"/>
    <property type="evidence" value="ECO:0007669"/>
    <property type="project" value="InterPro"/>
</dbReference>
<protein>
    <recommendedName>
        <fullName evidence="7">DNA-directed RNA polymerase III subunit</fullName>
    </recommendedName>
</protein>
<comment type="similarity">
    <text evidence="2">Belongs to the eukaryotic RPC7 RNA polymerase subunit family.</text>
</comment>
<dbReference type="PANTHER" id="PTHR15367">
    <property type="entry name" value="DNA-DIRECTED RNA POLYMERASE III"/>
    <property type="match status" value="1"/>
</dbReference>
<feature type="region of interest" description="Disordered" evidence="4">
    <location>
        <begin position="1"/>
        <end position="46"/>
    </location>
</feature>
<gene>
    <name evidence="5" type="ORF">FFLO_03406</name>
</gene>
<dbReference type="InterPro" id="IPR024661">
    <property type="entry name" value="RNA_pol_III_Rpc31"/>
</dbReference>
<evidence type="ECO:0000313" key="6">
    <source>
        <dbReference type="Proteomes" id="UP000812966"/>
    </source>
</evidence>
<feature type="compositionally biased region" description="Gly residues" evidence="4">
    <location>
        <begin position="1"/>
        <end position="22"/>
    </location>
</feature>
<evidence type="ECO:0008006" key="7">
    <source>
        <dbReference type="Google" id="ProtNLM"/>
    </source>
</evidence>
<feature type="compositionally biased region" description="Basic and acidic residues" evidence="4">
    <location>
        <begin position="142"/>
        <end position="151"/>
    </location>
</feature>
<evidence type="ECO:0000256" key="2">
    <source>
        <dbReference type="ARBA" id="ARBA00008352"/>
    </source>
</evidence>
<dbReference type="AlphaFoldDB" id="A0A8K0JKT4"/>
<keyword evidence="6" id="KW-1185">Reference proteome</keyword>
<name>A0A8K0JKT4_9TREE</name>
<feature type="compositionally biased region" description="Acidic residues" evidence="4">
    <location>
        <begin position="202"/>
        <end position="220"/>
    </location>
</feature>
<accession>A0A8K0JKT4</accession>
<dbReference type="EMBL" id="JABELV010000062">
    <property type="protein sequence ID" value="KAG7539689.1"/>
    <property type="molecule type" value="Genomic_DNA"/>
</dbReference>
<feature type="region of interest" description="Disordered" evidence="4">
    <location>
        <begin position="142"/>
        <end position="220"/>
    </location>
</feature>
<evidence type="ECO:0000256" key="4">
    <source>
        <dbReference type="SAM" id="MobiDB-lite"/>
    </source>
</evidence>
<dbReference type="GO" id="GO:0005666">
    <property type="term" value="C:RNA polymerase III complex"/>
    <property type="evidence" value="ECO:0007669"/>
    <property type="project" value="TreeGrafter"/>
</dbReference>
<reference evidence="5" key="1">
    <citation type="submission" date="2020-04" db="EMBL/GenBank/DDBJ databases">
        <title>Analysis of mating type loci in Filobasidium floriforme.</title>
        <authorList>
            <person name="Nowrousian M."/>
        </authorList>
    </citation>
    <scope>NUCLEOTIDE SEQUENCE</scope>
    <source>
        <strain evidence="5">CBS 6242</strain>
    </source>
</reference>
<comment type="caution">
    <text evidence="5">The sequence shown here is derived from an EMBL/GenBank/DDBJ whole genome shotgun (WGS) entry which is preliminary data.</text>
</comment>
<dbReference type="PANTHER" id="PTHR15367:SF2">
    <property type="entry name" value="DNA-DIRECTED RNA POLYMERASE III SUBUNIT"/>
    <property type="match status" value="1"/>
</dbReference>
<organism evidence="5 6">
    <name type="scientific">Filobasidium floriforme</name>
    <dbReference type="NCBI Taxonomy" id="5210"/>
    <lineage>
        <taxon>Eukaryota</taxon>
        <taxon>Fungi</taxon>
        <taxon>Dikarya</taxon>
        <taxon>Basidiomycota</taxon>
        <taxon>Agaricomycotina</taxon>
        <taxon>Tremellomycetes</taxon>
        <taxon>Filobasidiales</taxon>
        <taxon>Filobasidiaceae</taxon>
        <taxon>Filobasidium</taxon>
    </lineage>
</organism>
<proteinExistence type="inferred from homology"/>
<evidence type="ECO:0000313" key="5">
    <source>
        <dbReference type="EMBL" id="KAG7539689.1"/>
    </source>
</evidence>
<sequence>MSGRGGRGGGRGGRGGGRGGFQGDRPRGGPEGVAVGTLTHADLQRTVKTERLYPEYQLKDMRNPDQAESRVCVFTREMAKSLRFSPYRLRDNAEKDDMASYTDKYKQKRSLNALNLNAEQLGLEKDFFPRQIWEMYFEGKDPEGAAKEEKKKNKKKKKSVDELDEGAASQEEFSDEDVMLEDQLSEEEDYGEDDYGNNYFDAGEEEGGDDDGGGGGGDEF</sequence>
<evidence type="ECO:0000256" key="1">
    <source>
        <dbReference type="ARBA" id="ARBA00004123"/>
    </source>
</evidence>
<comment type="subcellular location">
    <subcellularLocation>
        <location evidence="1">Nucleus</location>
    </subcellularLocation>
</comment>
<dbReference type="Proteomes" id="UP000812966">
    <property type="component" value="Unassembled WGS sequence"/>
</dbReference>
<feature type="compositionally biased region" description="Acidic residues" evidence="4">
    <location>
        <begin position="172"/>
        <end position="195"/>
    </location>
</feature>
<keyword evidence="3" id="KW-0539">Nucleus</keyword>
<evidence type="ECO:0000256" key="3">
    <source>
        <dbReference type="ARBA" id="ARBA00023242"/>
    </source>
</evidence>